<keyword evidence="10" id="KW-0653">Protein transport</keyword>
<dbReference type="GO" id="GO:0005096">
    <property type="term" value="F:GTPase activator activity"/>
    <property type="evidence" value="ECO:0007669"/>
    <property type="project" value="TreeGrafter"/>
</dbReference>
<evidence type="ECO:0000256" key="8">
    <source>
        <dbReference type="ARBA" id="ARBA00022574"/>
    </source>
</evidence>
<dbReference type="Proteomes" id="UP000515164">
    <property type="component" value="Unplaced"/>
</dbReference>
<dbReference type="FunFam" id="2.130.10.10:FF:000521">
    <property type="entry name" value="syntaxin-binding protein 5-like isoform X1"/>
    <property type="match status" value="1"/>
</dbReference>
<keyword evidence="7" id="KW-0963">Cytoplasm</keyword>
<dbReference type="SMART" id="SM00320">
    <property type="entry name" value="WD40"/>
    <property type="match status" value="6"/>
</dbReference>
<dbReference type="CDD" id="cd15873">
    <property type="entry name" value="R-SNARE_STXBP5_6"/>
    <property type="match status" value="1"/>
</dbReference>
<evidence type="ECO:0000313" key="18">
    <source>
        <dbReference type="RefSeq" id="XP_033303323.1"/>
    </source>
</evidence>
<dbReference type="GO" id="GO:0006893">
    <property type="term" value="P:Golgi to plasma membrane transport"/>
    <property type="evidence" value="ECO:0007669"/>
    <property type="project" value="TreeGrafter"/>
</dbReference>
<dbReference type="PANTHER" id="PTHR10241:SF25">
    <property type="entry name" value="TOMOSYN, ISOFORM C"/>
    <property type="match status" value="1"/>
</dbReference>
<dbReference type="RefSeq" id="XP_033303323.1">
    <property type="nucleotide sequence ID" value="XM_033447432.1"/>
</dbReference>
<feature type="region of interest" description="Disordered" evidence="15">
    <location>
        <begin position="535"/>
        <end position="565"/>
    </location>
</feature>
<dbReference type="Pfam" id="PF08366">
    <property type="entry name" value="LLGL"/>
    <property type="match status" value="1"/>
</dbReference>
<dbReference type="FunFam" id="1.20.5.110:FF:000001">
    <property type="entry name" value="syntaxin-binding protein 5 isoform X1"/>
    <property type="match status" value="1"/>
</dbReference>
<accession>A0A6P8M5T9</accession>
<dbReference type="Gene3D" id="1.20.5.110">
    <property type="match status" value="1"/>
</dbReference>
<keyword evidence="4" id="KW-0813">Transport</keyword>
<keyword evidence="12" id="KW-0472">Membrane</keyword>
<dbReference type="PANTHER" id="PTHR10241">
    <property type="entry name" value="LETHAL 2 GIANT LARVAE PROTEIN"/>
    <property type="match status" value="1"/>
</dbReference>
<evidence type="ECO:0000256" key="14">
    <source>
        <dbReference type="PROSITE-ProRule" id="PRU00290"/>
    </source>
</evidence>
<evidence type="ECO:0000256" key="7">
    <source>
        <dbReference type="ARBA" id="ARBA00022490"/>
    </source>
</evidence>
<dbReference type="GO" id="GO:0006887">
    <property type="term" value="P:exocytosis"/>
    <property type="evidence" value="ECO:0007669"/>
    <property type="project" value="UniProtKB-KW"/>
</dbReference>
<dbReference type="GO" id="GO:0005886">
    <property type="term" value="C:plasma membrane"/>
    <property type="evidence" value="ECO:0007669"/>
    <property type="project" value="UniProtKB-SubCell"/>
</dbReference>
<feature type="compositionally biased region" description="Basic and acidic residues" evidence="15">
    <location>
        <begin position="535"/>
        <end position="546"/>
    </location>
</feature>
<dbReference type="GO" id="GO:0019905">
    <property type="term" value="F:syntaxin binding"/>
    <property type="evidence" value="ECO:0007669"/>
    <property type="project" value="TreeGrafter"/>
</dbReference>
<reference evidence="18" key="1">
    <citation type="submission" date="2025-08" db="UniProtKB">
        <authorList>
            <consortium name="RefSeq"/>
        </authorList>
    </citation>
    <scope>IDENTIFICATION</scope>
    <source>
        <tissue evidence="18">Muscle</tissue>
    </source>
</reference>
<organism evidence="17 18">
    <name type="scientific">Bombus bifarius</name>
    <dbReference type="NCBI Taxonomy" id="103933"/>
    <lineage>
        <taxon>Eukaryota</taxon>
        <taxon>Metazoa</taxon>
        <taxon>Ecdysozoa</taxon>
        <taxon>Arthropoda</taxon>
        <taxon>Hexapoda</taxon>
        <taxon>Insecta</taxon>
        <taxon>Pterygota</taxon>
        <taxon>Neoptera</taxon>
        <taxon>Endopterygota</taxon>
        <taxon>Hymenoptera</taxon>
        <taxon>Apocrita</taxon>
        <taxon>Aculeata</taxon>
        <taxon>Apoidea</taxon>
        <taxon>Anthophila</taxon>
        <taxon>Apidae</taxon>
        <taxon>Bombus</taxon>
        <taxon>Pyrobombus</taxon>
    </lineage>
</organism>
<comment type="subcellular location">
    <subcellularLocation>
        <location evidence="1">Cell membrane</location>
        <topology evidence="1">Peripheral membrane protein</topology>
    </subcellularLocation>
    <subcellularLocation>
        <location evidence="2">Cytoplasm</location>
    </subcellularLocation>
</comment>
<evidence type="ECO:0000256" key="5">
    <source>
        <dbReference type="ARBA" id="ARBA00022475"/>
    </source>
</evidence>
<evidence type="ECO:0000256" key="10">
    <source>
        <dbReference type="ARBA" id="ARBA00022927"/>
    </source>
</evidence>
<feature type="compositionally biased region" description="Low complexity" evidence="15">
    <location>
        <begin position="549"/>
        <end position="563"/>
    </location>
</feature>
<evidence type="ECO:0000256" key="13">
    <source>
        <dbReference type="ARBA" id="ARBA00067543"/>
    </source>
</evidence>
<dbReference type="GO" id="GO:0015031">
    <property type="term" value="P:protein transport"/>
    <property type="evidence" value="ECO:0007669"/>
    <property type="project" value="UniProtKB-KW"/>
</dbReference>
<evidence type="ECO:0000256" key="3">
    <source>
        <dbReference type="ARBA" id="ARBA00008070"/>
    </source>
</evidence>
<feature type="compositionally biased region" description="Low complexity" evidence="15">
    <location>
        <begin position="789"/>
        <end position="808"/>
    </location>
</feature>
<sequence length="1347" mass="149047">MKKFTIKGVLDGFRSSVPQPVKPDQEIVENLRPEHFQVKKTFRHGFPHQPTAVAFDPVQRLLAIGTKSGSLRILGRPGVDAHVRHEGCTAVVQLQFLINEGALVSATADDTLHLWNFRQKIPQVVQSLKFQRERITCIHLPLQSKWLYVGTERGNIHVLHIETFVLSGYVINWNKAIEVSRKTHPGAVVHLSDNPLDLSKMLIGYESGQMVFWDLKTKNAEYRCHSDVPLKSISWHHEGKQFMCSHTDGSLATWTVRQVKPTNITHPHAKTTKDGEPEPCKPIQKVEWKLSRSGEAYVIFSGGLAYDTTGRTPSITVIHGKTTTVLEMEHNVIDFITLCENPWTSDYQDPYAVVVLLQNDLVVIDLLTPGFPCFENPYPMDIHESPVTCCAYFADCPSDLVPAFYSVGSKSQKKTGFSDKDWPISGGEWSSSSSGYNEIILTGHADGSIKFWDASAGTLQVLYKLKTAKLFEKGRTRSIDSEEDPLAIQLIFLCPESRKLAIAGSGRHVVLFKFKKVESMSEVVTLEISLTADPAKEIESSSDHDSPAGNTSGSSESKNNESNQPLKVKTGLQKRAAGFQATLVCLTIANIGEQAENITALSLNSSYGLMAYGNESGIVIIDIVQKISLIVLNTADIGGNTDPCQRVLRSPKRQDELKRENEDKARSPSTDQTHGDSTVESEGLLAILADNVQHSQPRGEFHTGSKNEKGTVEESVNETNKSGGTVNEEDCTKNHGWKGFSLKRQLSKVDLKIKSTFTPTLVTSQNGVGTDSSSQKSSVFYCNIPENASSLSPVESTVSESSLSSEGSIPGRESPLNDEKKRNNQEAKSPVIEGDKNKSILRFSTDNENVIEKSDAVRPVNLTLAESCEMKPPRLMKIVKMKQAKREGRLLSVPNLKFAKNDPAICDLRCEETNTASESFTCNLIRRFSRVDKYDSSFQRSRSSSMSSLENITTETISCLTFADSYTKKSDTSPVPTLWIGTSLGSIQTVIFNTPARGERHAHPVVVSTCNGSTFKLKGCILSMFFLDCNGALIPYSYESWKDDSMESKERNRSQGKCNSRTSSPSMNTQVATGEGFEDRQFVVLASEKQARVVALPSQNCQYRQQLAESHIVIKAEITSLKDNVCLVCYISNGHIATYSLPSLRPLIDVDFLPLIDLSFQTTKHGIVDPMLSIWGHQLFVNGDTDQIAKTLCFSNRGHGLYLSSPTEIQKFSVSSQFCGELTEMMGDLFTGHDMPEPPKESFFKGLFGGGSRSLDREELFGESSGRASRTVAKHIPGPNAATENMRERVTTATGEVNVAHQMVLERGEKLSQLEERTGRMMSEAEGFSQSAHGLMLKYKDKKWYQL</sequence>
<feature type="region of interest" description="Disordered" evidence="15">
    <location>
        <begin position="640"/>
        <end position="679"/>
    </location>
</feature>
<dbReference type="InterPro" id="IPR001680">
    <property type="entry name" value="WD40_rpt"/>
</dbReference>
<comment type="similarity">
    <text evidence="3">Belongs to the WD repeat L(2)GL family.</text>
</comment>
<feature type="compositionally biased region" description="Polar residues" evidence="15">
    <location>
        <begin position="1055"/>
        <end position="1071"/>
    </location>
</feature>
<proteinExistence type="inferred from homology"/>
<dbReference type="GO" id="GO:0045159">
    <property type="term" value="F:myosin II binding"/>
    <property type="evidence" value="ECO:0007669"/>
    <property type="project" value="TreeGrafter"/>
</dbReference>
<name>A0A6P8M5T9_9HYME</name>
<evidence type="ECO:0000256" key="4">
    <source>
        <dbReference type="ARBA" id="ARBA00022448"/>
    </source>
</evidence>
<keyword evidence="8" id="KW-0853">WD repeat</keyword>
<feature type="region of interest" description="Disordered" evidence="15">
    <location>
        <begin position="695"/>
        <end position="730"/>
    </location>
</feature>
<evidence type="ECO:0000256" key="15">
    <source>
        <dbReference type="SAM" id="MobiDB-lite"/>
    </source>
</evidence>
<feature type="compositionally biased region" description="Basic and acidic residues" evidence="15">
    <location>
        <begin position="815"/>
        <end position="825"/>
    </location>
</feature>
<dbReference type="SUPFAM" id="SSF50978">
    <property type="entry name" value="WD40 repeat-like"/>
    <property type="match status" value="2"/>
</dbReference>
<dbReference type="InterPro" id="IPR036322">
    <property type="entry name" value="WD40_repeat_dom_sf"/>
</dbReference>
<dbReference type="PROSITE" id="PS50892">
    <property type="entry name" value="V_SNARE"/>
    <property type="match status" value="1"/>
</dbReference>
<feature type="domain" description="V-SNARE coiled-coil homology" evidence="16">
    <location>
        <begin position="1282"/>
        <end position="1342"/>
    </location>
</feature>
<protein>
    <recommendedName>
        <fullName evidence="13">Syntaxin-binding protein 5-like</fullName>
    </recommendedName>
</protein>
<dbReference type="CTD" id="32217"/>
<evidence type="ECO:0000256" key="11">
    <source>
        <dbReference type="ARBA" id="ARBA00023054"/>
    </source>
</evidence>
<evidence type="ECO:0000259" key="16">
    <source>
        <dbReference type="PROSITE" id="PS50892"/>
    </source>
</evidence>
<dbReference type="PRINTS" id="PR00962">
    <property type="entry name" value="LETHAL2GIANT"/>
</dbReference>
<keyword evidence="9" id="KW-0677">Repeat</keyword>
<evidence type="ECO:0000256" key="2">
    <source>
        <dbReference type="ARBA" id="ARBA00004496"/>
    </source>
</evidence>
<evidence type="ECO:0000256" key="9">
    <source>
        <dbReference type="ARBA" id="ARBA00022737"/>
    </source>
</evidence>
<evidence type="ECO:0000256" key="6">
    <source>
        <dbReference type="ARBA" id="ARBA00022483"/>
    </source>
</evidence>
<feature type="region of interest" description="Disordered" evidence="15">
    <location>
        <begin position="1047"/>
        <end position="1071"/>
    </location>
</feature>
<dbReference type="GO" id="GO:0031201">
    <property type="term" value="C:SNARE complex"/>
    <property type="evidence" value="ECO:0007669"/>
    <property type="project" value="TreeGrafter"/>
</dbReference>
<keyword evidence="5" id="KW-1003">Cell membrane</keyword>
<keyword evidence="11 14" id="KW-0175">Coiled coil</keyword>
<evidence type="ECO:0000313" key="17">
    <source>
        <dbReference type="Proteomes" id="UP000515164"/>
    </source>
</evidence>
<feature type="compositionally biased region" description="Basic and acidic residues" evidence="15">
    <location>
        <begin position="652"/>
        <end position="666"/>
    </location>
</feature>
<feature type="compositionally biased region" description="Polar residues" evidence="15">
    <location>
        <begin position="667"/>
        <end position="679"/>
    </location>
</feature>
<feature type="compositionally biased region" description="Basic and acidic residues" evidence="15">
    <location>
        <begin position="697"/>
        <end position="712"/>
    </location>
</feature>
<dbReference type="KEGG" id="bbif:117207336"/>
<keyword evidence="17" id="KW-1185">Reference proteome</keyword>
<dbReference type="InterPro" id="IPR013577">
    <property type="entry name" value="LLGL2"/>
</dbReference>
<evidence type="ECO:0000256" key="12">
    <source>
        <dbReference type="ARBA" id="ARBA00023136"/>
    </source>
</evidence>
<evidence type="ECO:0000256" key="1">
    <source>
        <dbReference type="ARBA" id="ARBA00004202"/>
    </source>
</evidence>
<dbReference type="Gene3D" id="2.130.10.10">
    <property type="entry name" value="YVTN repeat-like/Quinoprotein amine dehydrogenase"/>
    <property type="match status" value="2"/>
</dbReference>
<dbReference type="InterPro" id="IPR000664">
    <property type="entry name" value="Lethal2_giant"/>
</dbReference>
<dbReference type="InterPro" id="IPR042855">
    <property type="entry name" value="V_SNARE_CC"/>
</dbReference>
<dbReference type="GeneID" id="117207336"/>
<gene>
    <name evidence="18" type="primary">LOC117207336</name>
</gene>
<feature type="region of interest" description="Disordered" evidence="15">
    <location>
        <begin position="789"/>
        <end position="835"/>
    </location>
</feature>
<keyword evidence="6" id="KW-0268">Exocytosis</keyword>
<dbReference type="InterPro" id="IPR015943">
    <property type="entry name" value="WD40/YVTN_repeat-like_dom_sf"/>
</dbReference>
<dbReference type="SUPFAM" id="SSF58038">
    <property type="entry name" value="SNARE fusion complex"/>
    <property type="match status" value="1"/>
</dbReference>